<name>A0A1J4JF45_9EUKA</name>
<dbReference type="OrthoDB" id="10584819at2759"/>
<dbReference type="PANTHER" id="PTHR12295:SF30">
    <property type="entry name" value="PROTEIN FURRY"/>
    <property type="match status" value="1"/>
</dbReference>
<dbReference type="InterPro" id="IPR039867">
    <property type="entry name" value="Furry/Tao3/Mor2"/>
</dbReference>
<reference evidence="1" key="1">
    <citation type="submission" date="2016-10" db="EMBL/GenBank/DDBJ databases">
        <authorList>
            <person name="Benchimol M."/>
            <person name="Almeida L.G."/>
            <person name="Vasconcelos A.T."/>
            <person name="Perreira-Neves A."/>
            <person name="Rosa I.A."/>
            <person name="Tasca T."/>
            <person name="Bogo M.R."/>
            <person name="de Souza W."/>
        </authorList>
    </citation>
    <scope>NUCLEOTIDE SEQUENCE [LARGE SCALE GENOMIC DNA]</scope>
    <source>
        <strain evidence="1">K</strain>
    </source>
</reference>
<dbReference type="GO" id="GO:0000902">
    <property type="term" value="P:cell morphogenesis"/>
    <property type="evidence" value="ECO:0007669"/>
    <property type="project" value="InterPro"/>
</dbReference>
<dbReference type="GO" id="GO:0030427">
    <property type="term" value="C:site of polarized growth"/>
    <property type="evidence" value="ECO:0007669"/>
    <property type="project" value="TreeGrafter"/>
</dbReference>
<dbReference type="PANTHER" id="PTHR12295">
    <property type="entry name" value="FURRY-RELATED"/>
    <property type="match status" value="1"/>
</dbReference>
<comment type="caution">
    <text evidence="1">The sequence shown here is derived from an EMBL/GenBank/DDBJ whole genome shotgun (WGS) entry which is preliminary data.</text>
</comment>
<proteinExistence type="predicted"/>
<dbReference type="EMBL" id="MLAK01001202">
    <property type="protein sequence ID" value="OHS96077.1"/>
    <property type="molecule type" value="Genomic_DNA"/>
</dbReference>
<evidence type="ECO:0000313" key="2">
    <source>
        <dbReference type="Proteomes" id="UP000179807"/>
    </source>
</evidence>
<keyword evidence="2" id="KW-1185">Reference proteome</keyword>
<dbReference type="VEuPathDB" id="TrichDB:TRFO_37808"/>
<dbReference type="GO" id="GO:0005938">
    <property type="term" value="C:cell cortex"/>
    <property type="evidence" value="ECO:0007669"/>
    <property type="project" value="TreeGrafter"/>
</dbReference>
<dbReference type="RefSeq" id="XP_068349214.1">
    <property type="nucleotide sequence ID" value="XM_068511650.1"/>
</dbReference>
<protein>
    <submittedName>
        <fullName evidence="1">Uncharacterized protein</fullName>
    </submittedName>
</protein>
<dbReference type="Proteomes" id="UP000179807">
    <property type="component" value="Unassembled WGS sequence"/>
</dbReference>
<accession>A0A1J4JF45</accession>
<sequence>MNGSRKVLFSAILSRLLENLCPRFNIVLIDINKAIQNEENLPYLTLEILFSKFPRVDSFYQKNIEDLSEIAATDIEEIVPIFTKSIKDIINEKVTTFLVIQNCCPSFNGSNSIHSIILYYFSLFFMTDLLCSSISKAVLKNCKLLSSTVSTITRAGHNIAFSKQIVPSVHVNIVKQWSVIFSLLSENHHQEISHTASLFSLSDELTLPILLMRFARLDVNDAVGNIFVDNIIQICRYHAKKKMLTNSVLESLSYMLVTLPYDEDIYQKLFNFANSLKKDHNLRSGRTFLLTQIFLRYPKIRSRSNNFFHRKILKNASNRNNVEFSLRCFELTIMGRNVKYECLFWEWGKNPRATPLSFIQFASNLENNQIEDDSFTSHFMNYFFAKSDFSVCPDLFKNTIIHLASLDFPNFLKNMVTRFLELESHDPRFLVFLSTIPLINSDDFMNHTIYKVTPDDINLFNKMTYSKIYKTMLASKPDTINTKHGVCIRDFNFLLSSLSDESDQKISMILEEWNLHCFGILETDHVRSKPTLDILNLHINLLNTFQYVFSDKDFGNPDVISYILELSCHIENRIASAAYDLCTKYIATQVNANQFIKNAIKFEGTIRDSESAFVVFSLIYSVMKRSYGITEIDIKLLRKIESTSFTLFASTYPGTRSLARGLLYECSKRIRGKSMLTYLKPRITYIEKTAKRKMLLFAIPEKPEAKLPPATLLSFDTALISHFYDVWLFFLAELVNVLVASNFTPFLQFVDKCRDKILNLNENQHHQPNEIGLLIIFLSTQFHLSTLVSSSYIDFSNTYEDFGPEVDKRQEICAIIHDMLESEDERLNDLGFRLIQHLNFSLQPPMIDVLSVVKPKFLGLAIFTVSLLIRMPEVDGSFFQIHMSRLIAFISSVQYHLIEGGLNSTRIIEWSPKDEKNLALFKDLMRDYCIVIMIMFVQHSHEVTEEEWPLSSRQVVIRFFINWATTTLPILESLRCYAAAALVTVTGIGPFFNDTCLFDIKALELFAHLESNGFSIIYNLLHFHTELTLKHFIKVCYSLPRASSDLYFDSLLKVIEKEKSPFFFVMSGQIIFLASVYTYREHPHATDMIKGILGISTVSVLSNYLSPVRMNKVTTDDEKDREKDWKKDSDKEEFNYKNLPNVFQYATEAVFDSFFKVMKMKDRHIPTNDIIEAVRPWIKKIRLLPKQKVCNANVPEMFNFFTPYEFLEKMTEITESVEDDQFRDMVSLWIELGEQPDHYDLIPLYLSEWRNYEQKKRMFEVLLETDSLDLPFRISHRCGFAFYAHYTRILRYQLNDEHKWLSILLANAFHRNWEHMLPLLPKVIHFAFLVRTQGNTRLFDIICRNLKIECYEGSIPRVMMRKVIDQFIHVLNKMSKTIISDWGNEALKWIMGCSSIDFVTTSLLIYNRIMIPFDDSLQYSMMRIASYHISQNVKEIQNEQYFFDFIFEIFYFFNKVYLKNKENKQSNQSIIKFVSAFLDCRVFIDAHVLMETSDLFLNTIRHKEIQDPQMLISMIRPRLTSCDRQNHGYTETISILDEIIKLTHYDELEMIALPVKNLDNSEFKSLSIFSIDDVIERSSDSALCKSLVHYSLMIDNSSYLLHDSIFEITQKVIDRLASTSKQLLNEKFENNKISIAKIYQFACRSMSKCKNAMKLIQSICVNVPNVVMMNVIDVFEWDRSIEDVNRILQIIVKENFNKFPPESSTSNVIITDCQSYKQVENLLFTETPPKILPFAAMDDVIESMKNIRKETARINRTRRGRRKIKTNLSSSPNSVSLVFSGENKSEELLGPLIHPTKLILEDIKHSIPTSHSYQRSTSNLEEFTKVVNKRKISIEKFLKADLYNL</sequence>
<evidence type="ECO:0000313" key="1">
    <source>
        <dbReference type="EMBL" id="OHS96077.1"/>
    </source>
</evidence>
<organism evidence="1 2">
    <name type="scientific">Tritrichomonas foetus</name>
    <dbReference type="NCBI Taxonomy" id="1144522"/>
    <lineage>
        <taxon>Eukaryota</taxon>
        <taxon>Metamonada</taxon>
        <taxon>Parabasalia</taxon>
        <taxon>Tritrichomonadida</taxon>
        <taxon>Tritrichomonadidae</taxon>
        <taxon>Tritrichomonas</taxon>
    </lineage>
</organism>
<gene>
    <name evidence="1" type="ORF">TRFO_37808</name>
</gene>
<dbReference type="GeneID" id="94846354"/>